<organism evidence="2 3">
    <name type="scientific">Terrimonas ginsenosidimutans</name>
    <dbReference type="NCBI Taxonomy" id="2908004"/>
    <lineage>
        <taxon>Bacteria</taxon>
        <taxon>Pseudomonadati</taxon>
        <taxon>Bacteroidota</taxon>
        <taxon>Chitinophagia</taxon>
        <taxon>Chitinophagales</taxon>
        <taxon>Chitinophagaceae</taxon>
        <taxon>Terrimonas</taxon>
    </lineage>
</organism>
<accession>A0ABS9KPB6</accession>
<dbReference type="RefSeq" id="WP_237870331.1">
    <property type="nucleotide sequence ID" value="NZ_JAKLTR010000004.1"/>
</dbReference>
<name>A0ABS9KPB6_9BACT</name>
<dbReference type="EMBL" id="JAKLTR010000004">
    <property type="protein sequence ID" value="MCG2614165.1"/>
    <property type="molecule type" value="Genomic_DNA"/>
</dbReference>
<sequence>MRLLPYKKISRKTDKSFEKVKSILDKICILPKKFDLQSILNNVLDYKISNNSFAVVMGGYGFFYGATSLNPVMTGSYSTGSDGKNQLTFTIRPQWTGLAMIALLYSVAIWGLTVSVKRNQLEGIITTSVFIVVIYWAYLVKFNKSVKKYQAVIDQLTGDKPALIK</sequence>
<comment type="caution">
    <text evidence="2">The sequence shown here is derived from an EMBL/GenBank/DDBJ whole genome shotgun (WGS) entry which is preliminary data.</text>
</comment>
<feature type="transmembrane region" description="Helical" evidence="1">
    <location>
        <begin position="95"/>
        <end position="115"/>
    </location>
</feature>
<protein>
    <submittedName>
        <fullName evidence="2">Uncharacterized protein</fullName>
    </submittedName>
</protein>
<keyword evidence="1" id="KW-0812">Transmembrane</keyword>
<keyword evidence="3" id="KW-1185">Reference proteome</keyword>
<gene>
    <name evidence="2" type="ORF">LZZ85_07725</name>
</gene>
<evidence type="ECO:0000313" key="2">
    <source>
        <dbReference type="EMBL" id="MCG2614165.1"/>
    </source>
</evidence>
<dbReference type="Proteomes" id="UP001165367">
    <property type="component" value="Unassembled WGS sequence"/>
</dbReference>
<proteinExistence type="predicted"/>
<evidence type="ECO:0000256" key="1">
    <source>
        <dbReference type="SAM" id="Phobius"/>
    </source>
</evidence>
<evidence type="ECO:0000313" key="3">
    <source>
        <dbReference type="Proteomes" id="UP001165367"/>
    </source>
</evidence>
<keyword evidence="1" id="KW-1133">Transmembrane helix</keyword>
<reference evidence="2" key="1">
    <citation type="submission" date="2022-01" db="EMBL/GenBank/DDBJ databases">
        <authorList>
            <person name="Jo J.-H."/>
            <person name="Im W.-T."/>
        </authorList>
    </citation>
    <scope>NUCLEOTIDE SEQUENCE</scope>
    <source>
        <strain evidence="2">NA20</strain>
    </source>
</reference>
<keyword evidence="1" id="KW-0472">Membrane</keyword>
<feature type="transmembrane region" description="Helical" evidence="1">
    <location>
        <begin position="121"/>
        <end position="140"/>
    </location>
</feature>